<dbReference type="GO" id="GO:0004888">
    <property type="term" value="F:transmembrane signaling receptor activity"/>
    <property type="evidence" value="ECO:0007669"/>
    <property type="project" value="InterPro"/>
</dbReference>
<dbReference type="Pfam" id="PF02932">
    <property type="entry name" value="Neur_chan_memb"/>
    <property type="match status" value="2"/>
</dbReference>
<evidence type="ECO:0000256" key="6">
    <source>
        <dbReference type="ARBA" id="ARBA00022729"/>
    </source>
</evidence>
<feature type="transmembrane region" description="Helical" evidence="11">
    <location>
        <begin position="841"/>
        <end position="862"/>
    </location>
</feature>
<dbReference type="FunFam" id="1.20.58.390:FF:000098">
    <property type="entry name" value="Predicted protein"/>
    <property type="match status" value="2"/>
</dbReference>
<proteinExistence type="inferred from homology"/>
<comment type="caution">
    <text evidence="14">The sequence shown here is derived from an EMBL/GenBank/DDBJ whole genome shotgun (WGS) entry which is preliminary data.</text>
</comment>
<dbReference type="InterPro" id="IPR006202">
    <property type="entry name" value="Neur_chan_lig-bd"/>
</dbReference>
<keyword evidence="7 11" id="KW-1133">Transmembrane helix</keyword>
<feature type="transmembrane region" description="Helical" evidence="11">
    <location>
        <begin position="398"/>
        <end position="417"/>
    </location>
</feature>
<dbReference type="Gene3D" id="1.20.58.390">
    <property type="entry name" value="Neurotransmitter-gated ion-channel transmembrane domain"/>
    <property type="match status" value="2"/>
</dbReference>
<evidence type="ECO:0000256" key="7">
    <source>
        <dbReference type="ARBA" id="ARBA00022989"/>
    </source>
</evidence>
<evidence type="ECO:0000256" key="10">
    <source>
        <dbReference type="ARBA" id="ARBA00023303"/>
    </source>
</evidence>
<feature type="transmembrane region" description="Helical" evidence="11">
    <location>
        <begin position="810"/>
        <end position="829"/>
    </location>
</feature>
<reference evidence="14 15" key="1">
    <citation type="journal article" date="2018" name="Sci. Rep.">
        <title>Comparative analysis of the Pocillopora damicornis genome highlights role of immune system in coral evolution.</title>
        <authorList>
            <person name="Cunning R."/>
            <person name="Bay R.A."/>
            <person name="Gillette P."/>
            <person name="Baker A.C."/>
            <person name="Traylor-Knowles N."/>
        </authorList>
    </citation>
    <scope>NUCLEOTIDE SEQUENCE [LARGE SCALE GENOMIC DNA]</scope>
    <source>
        <strain evidence="14">RSMAS</strain>
        <tissue evidence="14">Whole animal</tissue>
    </source>
</reference>
<gene>
    <name evidence="14" type="ORF">pdam_00001927</name>
</gene>
<keyword evidence="9 11" id="KW-0472">Membrane</keyword>
<evidence type="ECO:0000256" key="9">
    <source>
        <dbReference type="ARBA" id="ARBA00023136"/>
    </source>
</evidence>
<dbReference type="Pfam" id="PF02931">
    <property type="entry name" value="Neur_chan_LBD"/>
    <property type="match status" value="2"/>
</dbReference>
<evidence type="ECO:0000256" key="4">
    <source>
        <dbReference type="ARBA" id="ARBA00022475"/>
    </source>
</evidence>
<feature type="transmembrane region" description="Helical" evidence="11">
    <location>
        <begin position="335"/>
        <end position="357"/>
    </location>
</feature>
<dbReference type="STRING" id="46731.A0A3M6TQ34"/>
<dbReference type="InterPro" id="IPR018000">
    <property type="entry name" value="Neurotransmitter_ion_chnl_CS"/>
</dbReference>
<protein>
    <recommendedName>
        <fullName evidence="16">Neurotransmitter-gated ion-channel ligand-binding domain-containing protein</fullName>
    </recommendedName>
</protein>
<accession>A0A3M6TQ34</accession>
<dbReference type="InterPro" id="IPR038050">
    <property type="entry name" value="Neuro_actylchol_rec"/>
</dbReference>
<keyword evidence="5 11" id="KW-0812">Transmembrane</keyword>
<dbReference type="PRINTS" id="PR00253">
    <property type="entry name" value="GABAARECEPTR"/>
</dbReference>
<evidence type="ECO:0000256" key="2">
    <source>
        <dbReference type="ARBA" id="ARBA00004236"/>
    </source>
</evidence>
<dbReference type="GO" id="GO:0005886">
    <property type="term" value="C:plasma membrane"/>
    <property type="evidence" value="ECO:0007669"/>
    <property type="project" value="UniProtKB-SubCell"/>
</dbReference>
<dbReference type="CDD" id="cd18990">
    <property type="entry name" value="LGIC_ECD_GABAAR"/>
    <property type="match status" value="2"/>
</dbReference>
<evidence type="ECO:0000259" key="12">
    <source>
        <dbReference type="Pfam" id="PF02931"/>
    </source>
</evidence>
<comment type="subcellular location">
    <subcellularLocation>
        <location evidence="2">Cell membrane</location>
    </subcellularLocation>
    <subcellularLocation>
        <location evidence="1">Membrane</location>
        <topology evidence="1">Multi-pass membrane protein</topology>
    </subcellularLocation>
</comment>
<evidence type="ECO:0000256" key="3">
    <source>
        <dbReference type="ARBA" id="ARBA00022448"/>
    </source>
</evidence>
<keyword evidence="6" id="KW-0732">Signal</keyword>
<evidence type="ECO:0000313" key="15">
    <source>
        <dbReference type="Proteomes" id="UP000275408"/>
    </source>
</evidence>
<feature type="transmembrane region" description="Helical" evidence="11">
    <location>
        <begin position="535"/>
        <end position="555"/>
    </location>
</feature>
<feature type="transmembrane region" description="Helical" evidence="11">
    <location>
        <begin position="983"/>
        <end position="1007"/>
    </location>
</feature>
<evidence type="ECO:0000256" key="5">
    <source>
        <dbReference type="ARBA" id="ARBA00022692"/>
    </source>
</evidence>
<dbReference type="OrthoDB" id="407674at2759"/>
<keyword evidence="10 11" id="KW-0407">Ion channel</keyword>
<feature type="domain" description="Neurotransmitter-gated ion-channel ligand-binding" evidence="12">
    <location>
        <begin position="576"/>
        <end position="779"/>
    </location>
</feature>
<evidence type="ECO:0000313" key="14">
    <source>
        <dbReference type="EMBL" id="RMX43523.1"/>
    </source>
</evidence>
<keyword evidence="3 11" id="KW-0813">Transport</keyword>
<dbReference type="AlphaFoldDB" id="A0A3M6TQ34"/>
<dbReference type="SUPFAM" id="SSF63712">
    <property type="entry name" value="Nicotinic receptor ligand binding domain-like"/>
    <property type="match status" value="2"/>
</dbReference>
<dbReference type="InterPro" id="IPR006201">
    <property type="entry name" value="Neur_channel"/>
</dbReference>
<feature type="domain" description="Neurotransmitter-gated ion-channel transmembrane" evidence="13">
    <location>
        <begin position="340"/>
        <end position="549"/>
    </location>
</feature>
<keyword evidence="8 11" id="KW-0406">Ion transport</keyword>
<dbReference type="GO" id="GO:0005230">
    <property type="term" value="F:extracellular ligand-gated monoatomic ion channel activity"/>
    <property type="evidence" value="ECO:0007669"/>
    <property type="project" value="InterPro"/>
</dbReference>
<feature type="domain" description="Neurotransmitter-gated ion-channel ligand-binding" evidence="12">
    <location>
        <begin position="129"/>
        <end position="332"/>
    </location>
</feature>
<dbReference type="InterPro" id="IPR006029">
    <property type="entry name" value="Neurotrans-gated_channel_TM"/>
</dbReference>
<dbReference type="PRINTS" id="PR00252">
    <property type="entry name" value="NRIONCHANNEL"/>
</dbReference>
<dbReference type="InterPro" id="IPR036734">
    <property type="entry name" value="Neur_chan_lig-bd_sf"/>
</dbReference>
<sequence>MAQENVCVIFCNTVRLKGKEREALEGKAAMSYLHFVGFLSFLRLSGLFSHGLVIRNTSSADESSTSTSKQPLTKIGNPFESMLTTTESTIDLATRKHNRSEEIKPANTPPWEYQLKYEELVIPGRNVSDILEIVFKNYDKRIRPFYGVQTLHVDLDMLILSFGEISETSMDFEVDLYLGQFWQDPRLAFGINRTIILGGIACEKFWLPDTFFVNSIDTRIHRMVFANKKIWINLINGSMMLSARLVTKNSCKLDLRNYPLDEQTCHLAFESFSYEEKDLKYKWRSPVESTIFIYDNEMAQFDIVSATRYLKHAVYHSDMFSGLTATMIFRRRSMYYIFQMYIPCVCVVALSWVSFWINHEAVPARVALSITTVLTISYMRGNVNAGMPRVSYLKSIDYFLLGGFVFIFMTLLEYVLVLKQSRKIHAMNNSKKDDCELSQDKENLDRRPLLVTVAFDGKSYKFRHSLENMENGLHSSYPKRKSSVHDRTRKQNLATRLKPFFVKKGVKENEGVIHRVKRKFRSEQGVHYLDQYSRILFPLGYAAFLTTYFVIYMIYMDKLSVVKNRTLIQPGRNMSELINLILRNYDRNMRPFYGVTGVDVKVDILILSFGEIREANMEFSMDLYLGLFWQDPRLDLGLNRSLTLGGDFADKFWIPDTFFVNSVQTSVHETILPNKKVWVNLNGGHMMLSARMKSTASCKMNLRNYPMDDQICHLALEISYDRDDLKFTWKKEVGTEVYIYDKEMAQFTVINATRKLKHPLYHSESFSGLTVTIHFQRRTMYYIFQMYIPCVCIVALSWVSFWIDPGAIPARVGLSITTVLTICYMLGSVNSNLPRVSYLKAIDYFLLMSFGFIFLTLVEYVFVLRYSRRMKYVGSFSPGERSHDDFSTEDWADNCSKMEIRICMGGKSYVFTDSIDNVIGSSKGRKNGTILKYNSTKRPIKTCNHKKPIFRRKKENEGTLMEKIKKTFGCTLDGNQIDRYSRFIFPFCYSLFLTIYFVGFVFGSQAVQNLPEGEMY</sequence>
<dbReference type="PROSITE" id="PS00236">
    <property type="entry name" value="NEUROTR_ION_CHANNEL"/>
    <property type="match status" value="2"/>
</dbReference>
<evidence type="ECO:0000256" key="11">
    <source>
        <dbReference type="RuleBase" id="RU000687"/>
    </source>
</evidence>
<dbReference type="FunFam" id="2.70.170.10:FF:000045">
    <property type="entry name" value="Predicted protein"/>
    <property type="match status" value="2"/>
</dbReference>
<evidence type="ECO:0008006" key="16">
    <source>
        <dbReference type="Google" id="ProtNLM"/>
    </source>
</evidence>
<name>A0A3M6TQ34_POCDA</name>
<evidence type="ECO:0000256" key="1">
    <source>
        <dbReference type="ARBA" id="ARBA00004141"/>
    </source>
</evidence>
<organism evidence="14 15">
    <name type="scientific">Pocillopora damicornis</name>
    <name type="common">Cauliflower coral</name>
    <name type="synonym">Millepora damicornis</name>
    <dbReference type="NCBI Taxonomy" id="46731"/>
    <lineage>
        <taxon>Eukaryota</taxon>
        <taxon>Metazoa</taxon>
        <taxon>Cnidaria</taxon>
        <taxon>Anthozoa</taxon>
        <taxon>Hexacorallia</taxon>
        <taxon>Scleractinia</taxon>
        <taxon>Astrocoeniina</taxon>
        <taxon>Pocilloporidae</taxon>
        <taxon>Pocillopora</taxon>
    </lineage>
</organism>
<dbReference type="SUPFAM" id="SSF90112">
    <property type="entry name" value="Neurotransmitter-gated ion-channel transmembrane pore"/>
    <property type="match status" value="2"/>
</dbReference>
<dbReference type="PANTHER" id="PTHR18945">
    <property type="entry name" value="NEUROTRANSMITTER GATED ION CHANNEL"/>
    <property type="match status" value="1"/>
</dbReference>
<evidence type="ECO:0000256" key="8">
    <source>
        <dbReference type="ARBA" id="ARBA00023065"/>
    </source>
</evidence>
<keyword evidence="4" id="KW-1003">Cell membrane</keyword>
<feature type="domain" description="Neurotransmitter-gated ion-channel transmembrane" evidence="13">
    <location>
        <begin position="786"/>
        <end position="871"/>
    </location>
</feature>
<keyword evidence="15" id="KW-1185">Reference proteome</keyword>
<dbReference type="NCBIfam" id="TIGR00860">
    <property type="entry name" value="LIC"/>
    <property type="match status" value="2"/>
</dbReference>
<dbReference type="InterPro" id="IPR036719">
    <property type="entry name" value="Neuro-gated_channel_TM_sf"/>
</dbReference>
<comment type="similarity">
    <text evidence="11">Belongs to the ligand-gated ion channel (TC 1.A.9) family.</text>
</comment>
<dbReference type="Gene3D" id="2.70.170.10">
    <property type="entry name" value="Neurotransmitter-gated ion-channel ligand-binding domain"/>
    <property type="match status" value="2"/>
</dbReference>
<dbReference type="InterPro" id="IPR006028">
    <property type="entry name" value="GABAA/Glycine_rcpt"/>
</dbReference>
<comment type="caution">
    <text evidence="11">Lacks conserved residue(s) required for the propagation of feature annotation.</text>
</comment>
<dbReference type="CDD" id="cd19049">
    <property type="entry name" value="LGIC_TM_anion"/>
    <property type="match status" value="2"/>
</dbReference>
<dbReference type="Proteomes" id="UP000275408">
    <property type="component" value="Unassembled WGS sequence"/>
</dbReference>
<evidence type="ECO:0000259" key="13">
    <source>
        <dbReference type="Pfam" id="PF02932"/>
    </source>
</evidence>
<feature type="transmembrane region" description="Helical" evidence="11">
    <location>
        <begin position="780"/>
        <end position="803"/>
    </location>
</feature>
<dbReference type="EMBL" id="RCHS01003197">
    <property type="protein sequence ID" value="RMX43523.1"/>
    <property type="molecule type" value="Genomic_DNA"/>
</dbReference>